<dbReference type="EMBL" id="CAEY01000073">
    <property type="status" value="NOT_ANNOTATED_CDS"/>
    <property type="molecule type" value="Genomic_DNA"/>
</dbReference>
<dbReference type="HOGENOM" id="CLU_2239995_0_0_1"/>
<reference evidence="1" key="2">
    <citation type="submission" date="2015-06" db="UniProtKB">
        <authorList>
            <consortium name="EnsemblMetazoa"/>
        </authorList>
    </citation>
    <scope>IDENTIFICATION</scope>
</reference>
<evidence type="ECO:0000313" key="1">
    <source>
        <dbReference type="EnsemblMetazoa" id="tetur11g02930.1"/>
    </source>
</evidence>
<organism evidence="1 2">
    <name type="scientific">Tetranychus urticae</name>
    <name type="common">Two-spotted spider mite</name>
    <dbReference type="NCBI Taxonomy" id="32264"/>
    <lineage>
        <taxon>Eukaryota</taxon>
        <taxon>Metazoa</taxon>
        <taxon>Ecdysozoa</taxon>
        <taxon>Arthropoda</taxon>
        <taxon>Chelicerata</taxon>
        <taxon>Arachnida</taxon>
        <taxon>Acari</taxon>
        <taxon>Acariformes</taxon>
        <taxon>Trombidiformes</taxon>
        <taxon>Prostigmata</taxon>
        <taxon>Eleutherengona</taxon>
        <taxon>Raphignathae</taxon>
        <taxon>Tetranychoidea</taxon>
        <taxon>Tetranychidae</taxon>
        <taxon>Tetranychus</taxon>
    </lineage>
</organism>
<dbReference type="EnsemblMetazoa" id="tetur11g02930.1">
    <property type="protein sequence ID" value="tetur11g02930.1"/>
    <property type="gene ID" value="tetur11g02930"/>
</dbReference>
<evidence type="ECO:0000313" key="2">
    <source>
        <dbReference type="Proteomes" id="UP000015104"/>
    </source>
</evidence>
<protein>
    <submittedName>
        <fullName evidence="1">Uncharacterized protein</fullName>
    </submittedName>
</protein>
<name>T1KH32_TETUR</name>
<proteinExistence type="predicted"/>
<accession>T1KH32</accession>
<reference evidence="2" key="1">
    <citation type="submission" date="2011-08" db="EMBL/GenBank/DDBJ databases">
        <authorList>
            <person name="Rombauts S."/>
        </authorList>
    </citation>
    <scope>NUCLEOTIDE SEQUENCE</scope>
    <source>
        <strain evidence="2">London</strain>
    </source>
</reference>
<keyword evidence="2" id="KW-1185">Reference proteome</keyword>
<dbReference type="Proteomes" id="UP000015104">
    <property type="component" value="Unassembled WGS sequence"/>
</dbReference>
<sequence>MVTNLLEECCSTNTLTIVLAIIAARIPIPTDKVEPRGGFACFFCFEYERLSLPGKFSYFVFEQVIKASNSILRSVARPLIWSTDKLFNGLEAIQRKKNQNSEDQM</sequence>
<dbReference type="AlphaFoldDB" id="T1KH32"/>